<protein>
    <submittedName>
        <fullName evidence="1">Uncharacterized protein</fullName>
    </submittedName>
</protein>
<dbReference type="RefSeq" id="WP_139203493.1">
    <property type="nucleotide sequence ID" value="NZ_FOCX01000009.1"/>
</dbReference>
<dbReference type="EMBL" id="FOCX01000009">
    <property type="protein sequence ID" value="SEO19873.1"/>
    <property type="molecule type" value="Genomic_DNA"/>
</dbReference>
<proteinExistence type="predicted"/>
<reference evidence="2" key="1">
    <citation type="submission" date="2016-10" db="EMBL/GenBank/DDBJ databases">
        <authorList>
            <person name="Varghese N."/>
            <person name="Submissions S."/>
        </authorList>
    </citation>
    <scope>NUCLEOTIDE SEQUENCE [LARGE SCALE GENOMIC DNA]</scope>
    <source>
        <strain evidence="2">IBRC-M 10043</strain>
    </source>
</reference>
<name>A0A1H8MRL9_9EURY</name>
<organism evidence="1 2">
    <name type="scientific">Halorientalis persicus</name>
    <dbReference type="NCBI Taxonomy" id="1367881"/>
    <lineage>
        <taxon>Archaea</taxon>
        <taxon>Methanobacteriati</taxon>
        <taxon>Methanobacteriota</taxon>
        <taxon>Stenosarchaea group</taxon>
        <taxon>Halobacteria</taxon>
        <taxon>Halobacteriales</taxon>
        <taxon>Haloarculaceae</taxon>
        <taxon>Halorientalis</taxon>
    </lineage>
</organism>
<evidence type="ECO:0000313" key="2">
    <source>
        <dbReference type="Proteomes" id="UP000198775"/>
    </source>
</evidence>
<gene>
    <name evidence="1" type="ORF">SAMN05216388_100994</name>
</gene>
<evidence type="ECO:0000313" key="1">
    <source>
        <dbReference type="EMBL" id="SEO19873.1"/>
    </source>
</evidence>
<accession>A0A1H8MRL9</accession>
<dbReference type="Proteomes" id="UP000198775">
    <property type="component" value="Unassembled WGS sequence"/>
</dbReference>
<sequence>MTVQPTEYETVETPKDAIRTLPFSERGDCLAQFVRKRVQEPDNRALRDAAATVAVREAVGVSEMAGMLSLVEVYDHLGDFAEHYDGFGVVGNNNGDLLESLAVELPPIDDISHVPYHTLQTLYVRLTLEALPLYDGALPPEWEPQQ</sequence>
<keyword evidence="2" id="KW-1185">Reference proteome</keyword>
<dbReference type="AlphaFoldDB" id="A0A1H8MRL9"/>